<dbReference type="KEGG" id="yag:AABB28_12610"/>
<evidence type="ECO:0000313" key="1">
    <source>
        <dbReference type="EMBL" id="WZU62721.1"/>
    </source>
</evidence>
<evidence type="ECO:0000313" key="2">
    <source>
        <dbReference type="Proteomes" id="UP001451782"/>
    </source>
</evidence>
<gene>
    <name evidence="1" type="ORF">AABB28_12610</name>
</gene>
<proteinExistence type="predicted"/>
<dbReference type="AlphaFoldDB" id="A0AAN0M049"/>
<dbReference type="EMBL" id="CP151762">
    <property type="protein sequence ID" value="WZU62721.1"/>
    <property type="molecule type" value="Genomic_DNA"/>
</dbReference>
<reference evidence="1 2" key="1">
    <citation type="submission" date="2024-04" db="EMBL/GenBank/DDBJ databases">
        <title>Phylogenomic analyses of a clade within the roseobacter group suggest taxonomic reassignments of species of the genera Aestuariivita, Citreicella, Loktanella, Nautella, Pelagibaca, Ruegeria, Thalassobius, Thiobacimonas and Tropicibacter, and the proposal o.</title>
        <authorList>
            <person name="Jeon C.O."/>
        </authorList>
    </citation>
    <scope>NUCLEOTIDE SEQUENCE [LARGE SCALE GENOMIC DNA]</scope>
    <source>
        <strain evidence="1 2">G8-12</strain>
    </source>
</reference>
<dbReference type="RefSeq" id="WP_342069122.1">
    <property type="nucleotide sequence ID" value="NZ_CP151762.1"/>
</dbReference>
<sequence length="260" mass="27767">MSELNALAQKLAVLSSREAMDQTGARTISERGSPAPVAAILREVDDTVLERCLAFTCGNATIQIMAAGRRMRGILSVSPKSDTKVIGQVLSREDPDLVQAAAGLLEELCGNAENMTVRSLPPQPFGKGGERGISADGLAELWNVALAEVDTGPKPPMEQFLTVNASAFSSLLHICKGEIVSTEGNFAALQAIWSTQVEAFRKAHKKTMRGEEGAQLICLDSAFDDGNSAALALHEDHVALIAYEAERFGAVQASWQRIFA</sequence>
<protein>
    <submittedName>
        <fullName evidence="1">Uncharacterized protein</fullName>
    </submittedName>
</protein>
<keyword evidence="2" id="KW-1185">Reference proteome</keyword>
<organism evidence="1 2">
    <name type="scientific">Yoonia algicola</name>
    <dbReference type="NCBI Taxonomy" id="3137368"/>
    <lineage>
        <taxon>Bacteria</taxon>
        <taxon>Pseudomonadati</taxon>
        <taxon>Pseudomonadota</taxon>
        <taxon>Alphaproteobacteria</taxon>
        <taxon>Rhodobacterales</taxon>
        <taxon>Paracoccaceae</taxon>
        <taxon>Yoonia</taxon>
    </lineage>
</organism>
<name>A0AAN0M049_9RHOB</name>
<accession>A0AAN0M049</accession>
<dbReference type="Proteomes" id="UP001451782">
    <property type="component" value="Chromosome"/>
</dbReference>